<dbReference type="PANTHER" id="PTHR30069:SF29">
    <property type="entry name" value="HEMOGLOBIN AND HEMOGLOBIN-HAPTOGLOBIN-BINDING PROTEIN 1-RELATED"/>
    <property type="match status" value="1"/>
</dbReference>
<keyword evidence="9 10" id="KW-0998">Cell outer membrane</keyword>
<dbReference type="InterPro" id="IPR012910">
    <property type="entry name" value="Plug_dom"/>
</dbReference>
<dbReference type="Pfam" id="PF07715">
    <property type="entry name" value="Plug"/>
    <property type="match status" value="1"/>
</dbReference>
<keyword evidence="3 10" id="KW-1134">Transmembrane beta strand</keyword>
<evidence type="ECO:0008006" key="16">
    <source>
        <dbReference type="Google" id="ProtNLM"/>
    </source>
</evidence>
<reference evidence="14 15" key="1">
    <citation type="submission" date="2013-04" db="EMBL/GenBank/DDBJ databases">
        <title>The Genome Sequence of Parabacteroides gordonii DSM 23371.</title>
        <authorList>
            <consortium name="The Broad Institute Genomics Platform"/>
            <person name="Earl A."/>
            <person name="Ward D."/>
            <person name="Feldgarden M."/>
            <person name="Gevers D."/>
            <person name="Martens E."/>
            <person name="Sakamoto M."/>
            <person name="Benno Y."/>
            <person name="Suzuki N."/>
            <person name="Matsunaga N."/>
            <person name="Koshihara K."/>
            <person name="Seki M."/>
            <person name="Komiya H."/>
            <person name="Walker B."/>
            <person name="Young S."/>
            <person name="Zeng Q."/>
            <person name="Gargeya S."/>
            <person name="Fitzgerald M."/>
            <person name="Haas B."/>
            <person name="Abouelleil A."/>
            <person name="Allen A.W."/>
            <person name="Alvarado L."/>
            <person name="Arachchi H.M."/>
            <person name="Berlin A.M."/>
            <person name="Chapman S.B."/>
            <person name="Gainer-Dewar J."/>
            <person name="Goldberg J."/>
            <person name="Griggs A."/>
            <person name="Gujja S."/>
            <person name="Hansen M."/>
            <person name="Howarth C."/>
            <person name="Imamovic A."/>
            <person name="Ireland A."/>
            <person name="Larimer J."/>
            <person name="McCowan C."/>
            <person name="Murphy C."/>
            <person name="Pearson M."/>
            <person name="Poon T.W."/>
            <person name="Priest M."/>
            <person name="Roberts A."/>
            <person name="Saif S."/>
            <person name="Shea T."/>
            <person name="Sisk P."/>
            <person name="Sykes S."/>
            <person name="Wortman J."/>
            <person name="Nusbaum C."/>
            <person name="Birren B."/>
        </authorList>
    </citation>
    <scope>NUCLEOTIDE SEQUENCE [LARGE SCALE GENOMIC DNA]</scope>
    <source>
        <strain evidence="14 15">MS-1</strain>
    </source>
</reference>
<dbReference type="RefSeq" id="WP_028728518.1">
    <property type="nucleotide sequence ID" value="NZ_AUAE01000032.1"/>
</dbReference>
<evidence type="ECO:0000256" key="8">
    <source>
        <dbReference type="ARBA" id="ARBA00023170"/>
    </source>
</evidence>
<evidence type="ECO:0000256" key="2">
    <source>
        <dbReference type="ARBA" id="ARBA00022448"/>
    </source>
</evidence>
<name>A0A0F5JSA6_9BACT</name>
<keyword evidence="4 10" id="KW-0812">Transmembrane</keyword>
<evidence type="ECO:0000256" key="4">
    <source>
        <dbReference type="ARBA" id="ARBA00022692"/>
    </source>
</evidence>
<evidence type="ECO:0000256" key="1">
    <source>
        <dbReference type="ARBA" id="ARBA00004571"/>
    </source>
</evidence>
<keyword evidence="6 11" id="KW-0798">TonB box</keyword>
<dbReference type="PROSITE" id="PS52016">
    <property type="entry name" value="TONB_DEPENDENT_REC_3"/>
    <property type="match status" value="1"/>
</dbReference>
<dbReference type="GO" id="GO:0009279">
    <property type="term" value="C:cell outer membrane"/>
    <property type="evidence" value="ECO:0007669"/>
    <property type="project" value="UniProtKB-SubCell"/>
</dbReference>
<evidence type="ECO:0000256" key="7">
    <source>
        <dbReference type="ARBA" id="ARBA00023136"/>
    </source>
</evidence>
<proteinExistence type="inferred from homology"/>
<keyword evidence="5" id="KW-0732">Signal</keyword>
<comment type="similarity">
    <text evidence="10 11">Belongs to the TonB-dependent receptor family.</text>
</comment>
<keyword evidence="15" id="KW-1185">Reference proteome</keyword>
<dbReference type="AlphaFoldDB" id="A0A0F5JSA6"/>
<dbReference type="STRING" id="1203610.HMPREF1536_00450"/>
<evidence type="ECO:0000313" key="14">
    <source>
        <dbReference type="EMBL" id="KKB60569.1"/>
    </source>
</evidence>
<dbReference type="PATRIC" id="fig|1203610.3.peg.471"/>
<comment type="caution">
    <text evidence="14">The sequence shown here is derived from an EMBL/GenBank/DDBJ whole genome shotgun (WGS) entry which is preliminary data.</text>
</comment>
<dbReference type="InterPro" id="IPR039426">
    <property type="entry name" value="TonB-dep_rcpt-like"/>
</dbReference>
<dbReference type="Gene3D" id="2.40.170.20">
    <property type="entry name" value="TonB-dependent receptor, beta-barrel domain"/>
    <property type="match status" value="1"/>
</dbReference>
<keyword evidence="7 10" id="KW-0472">Membrane</keyword>
<dbReference type="HOGENOM" id="CLU_008287_18_5_10"/>
<organism evidence="14 15">
    <name type="scientific">Parabacteroides gordonii MS-1 = DSM 23371</name>
    <dbReference type="NCBI Taxonomy" id="1203610"/>
    <lineage>
        <taxon>Bacteria</taxon>
        <taxon>Pseudomonadati</taxon>
        <taxon>Bacteroidota</taxon>
        <taxon>Bacteroidia</taxon>
        <taxon>Bacteroidales</taxon>
        <taxon>Tannerellaceae</taxon>
        <taxon>Parabacteroides</taxon>
    </lineage>
</organism>
<dbReference type="GO" id="GO:0015344">
    <property type="term" value="F:siderophore uptake transmembrane transporter activity"/>
    <property type="evidence" value="ECO:0007669"/>
    <property type="project" value="TreeGrafter"/>
</dbReference>
<evidence type="ECO:0000256" key="3">
    <source>
        <dbReference type="ARBA" id="ARBA00022452"/>
    </source>
</evidence>
<evidence type="ECO:0000256" key="9">
    <source>
        <dbReference type="ARBA" id="ARBA00023237"/>
    </source>
</evidence>
<dbReference type="GO" id="GO:0044718">
    <property type="term" value="P:siderophore transmembrane transport"/>
    <property type="evidence" value="ECO:0007669"/>
    <property type="project" value="TreeGrafter"/>
</dbReference>
<evidence type="ECO:0000256" key="5">
    <source>
        <dbReference type="ARBA" id="ARBA00022729"/>
    </source>
</evidence>
<keyword evidence="2 10" id="KW-0813">Transport</keyword>
<dbReference type="InterPro" id="IPR037066">
    <property type="entry name" value="Plug_dom_sf"/>
</dbReference>
<dbReference type="EMBL" id="AQHW01000002">
    <property type="protein sequence ID" value="KKB60569.1"/>
    <property type="molecule type" value="Genomic_DNA"/>
</dbReference>
<keyword evidence="8" id="KW-0675">Receptor</keyword>
<evidence type="ECO:0000313" key="15">
    <source>
        <dbReference type="Proteomes" id="UP000033035"/>
    </source>
</evidence>
<evidence type="ECO:0000256" key="11">
    <source>
        <dbReference type="RuleBase" id="RU003357"/>
    </source>
</evidence>
<evidence type="ECO:0000256" key="10">
    <source>
        <dbReference type="PROSITE-ProRule" id="PRU01360"/>
    </source>
</evidence>
<feature type="domain" description="TonB-dependent receptor plug" evidence="13">
    <location>
        <begin position="52"/>
        <end position="165"/>
    </location>
</feature>
<dbReference type="Pfam" id="PF00593">
    <property type="entry name" value="TonB_dep_Rec_b-barrel"/>
    <property type="match status" value="1"/>
</dbReference>
<protein>
    <recommendedName>
        <fullName evidence="16">TonB-dependent receptor</fullName>
    </recommendedName>
</protein>
<evidence type="ECO:0000256" key="6">
    <source>
        <dbReference type="ARBA" id="ARBA00023077"/>
    </source>
</evidence>
<evidence type="ECO:0000259" key="12">
    <source>
        <dbReference type="Pfam" id="PF00593"/>
    </source>
</evidence>
<sequence length="639" mass="70932">MKKGFLLISGLLVTTVVYSSVPVEPVEPLGIDSLINLQGVVVSANKIQVNRNSVPLSISVIDREEIEASSESALLPVLSQRVPGLFVTQKGITGFGVNDGSAGTVNIRGVGQGNKVLMLFDGQPQWAGIFGHALPDTYVASDVERVEVIRGPGSLMYGSNAMGGVVNIITRHHKQEGRRTQARIMYGSYNTQKYMVNNGYNIGNFSSFISLNHDRTDGHRPNSKFHITNGFANLGYKINEHYRVTGDLSLAKFKTQNPGEIDAPVLDYLVDVLRGTTSFALENHHEKTSGALRVFYNWGNHEVNDGYEPGGTPRSYLFRSDDHNTGVLLYQSFRLVEGNTFTAGIDYKNWGGHAWQDSINNNKNELIDKSVNEIAGYVIMQQDLFDMLSINAGVRYEHNSVFGGEWVPQAGLTFRPLEGNVIRASFSKGFRSPNIREMYMWGAANADLKPENMLNYEVAVGQSFLDGRLYGEVTAFFIDGKNMIESVRVNPASQFPQENRNVGTFTNKGIELEGRYQILRNLSMDMNYSYLHTSKPLLAAPAHKLNVGATYSPGRFTFNANVQSVYDLYVRLENPANKISEVKENYTVLNARAAYRFGSRDKGLNLFVKGENLTATRYTINYGFPMPKAVFMGGIDVTF</sequence>
<dbReference type="CDD" id="cd01347">
    <property type="entry name" value="ligand_gated_channel"/>
    <property type="match status" value="1"/>
</dbReference>
<evidence type="ECO:0000259" key="13">
    <source>
        <dbReference type="Pfam" id="PF07715"/>
    </source>
</evidence>
<dbReference type="Proteomes" id="UP000033035">
    <property type="component" value="Unassembled WGS sequence"/>
</dbReference>
<accession>A0A0F5JSA6</accession>
<dbReference type="Gene3D" id="2.170.130.10">
    <property type="entry name" value="TonB-dependent receptor, plug domain"/>
    <property type="match status" value="1"/>
</dbReference>
<feature type="domain" description="TonB-dependent receptor-like beta-barrel" evidence="12">
    <location>
        <begin position="252"/>
        <end position="613"/>
    </location>
</feature>
<dbReference type="InterPro" id="IPR036942">
    <property type="entry name" value="Beta-barrel_TonB_sf"/>
</dbReference>
<dbReference type="SUPFAM" id="SSF56935">
    <property type="entry name" value="Porins"/>
    <property type="match status" value="1"/>
</dbReference>
<dbReference type="PANTHER" id="PTHR30069">
    <property type="entry name" value="TONB-DEPENDENT OUTER MEMBRANE RECEPTOR"/>
    <property type="match status" value="1"/>
</dbReference>
<comment type="subcellular location">
    <subcellularLocation>
        <location evidence="1 10">Cell outer membrane</location>
        <topology evidence="1 10">Multi-pass membrane protein</topology>
    </subcellularLocation>
</comment>
<dbReference type="InterPro" id="IPR000531">
    <property type="entry name" value="Beta-barrel_TonB"/>
</dbReference>
<gene>
    <name evidence="14" type="ORF">HMPREF1536_00450</name>
</gene>